<dbReference type="AlphaFoldDB" id="A0AAD7RL31"/>
<feature type="region of interest" description="Disordered" evidence="1">
    <location>
        <begin position="110"/>
        <end position="152"/>
    </location>
</feature>
<organism evidence="2 3">
    <name type="scientific">Aldrovandia affinis</name>
    <dbReference type="NCBI Taxonomy" id="143900"/>
    <lineage>
        <taxon>Eukaryota</taxon>
        <taxon>Metazoa</taxon>
        <taxon>Chordata</taxon>
        <taxon>Craniata</taxon>
        <taxon>Vertebrata</taxon>
        <taxon>Euteleostomi</taxon>
        <taxon>Actinopterygii</taxon>
        <taxon>Neopterygii</taxon>
        <taxon>Teleostei</taxon>
        <taxon>Notacanthiformes</taxon>
        <taxon>Halosauridae</taxon>
        <taxon>Aldrovandia</taxon>
    </lineage>
</organism>
<reference evidence="2" key="1">
    <citation type="journal article" date="2023" name="Science">
        <title>Genome structures resolve the early diversification of teleost fishes.</title>
        <authorList>
            <person name="Parey E."/>
            <person name="Louis A."/>
            <person name="Montfort J."/>
            <person name="Bouchez O."/>
            <person name="Roques C."/>
            <person name="Iampietro C."/>
            <person name="Lluch J."/>
            <person name="Castinel A."/>
            <person name="Donnadieu C."/>
            <person name="Desvignes T."/>
            <person name="Floi Bucao C."/>
            <person name="Jouanno E."/>
            <person name="Wen M."/>
            <person name="Mejri S."/>
            <person name="Dirks R."/>
            <person name="Jansen H."/>
            <person name="Henkel C."/>
            <person name="Chen W.J."/>
            <person name="Zahm M."/>
            <person name="Cabau C."/>
            <person name="Klopp C."/>
            <person name="Thompson A.W."/>
            <person name="Robinson-Rechavi M."/>
            <person name="Braasch I."/>
            <person name="Lecointre G."/>
            <person name="Bobe J."/>
            <person name="Postlethwait J.H."/>
            <person name="Berthelot C."/>
            <person name="Roest Crollius H."/>
            <person name="Guiguen Y."/>
        </authorList>
    </citation>
    <scope>NUCLEOTIDE SEQUENCE</scope>
    <source>
        <strain evidence="2">NC1722</strain>
    </source>
</reference>
<keyword evidence="3" id="KW-1185">Reference proteome</keyword>
<feature type="region of interest" description="Disordered" evidence="1">
    <location>
        <begin position="1"/>
        <end position="56"/>
    </location>
</feature>
<accession>A0AAD7RL31</accession>
<feature type="compositionally biased region" description="Polar residues" evidence="1">
    <location>
        <begin position="213"/>
        <end position="224"/>
    </location>
</feature>
<name>A0AAD7RL31_9TELE</name>
<evidence type="ECO:0000313" key="3">
    <source>
        <dbReference type="Proteomes" id="UP001221898"/>
    </source>
</evidence>
<dbReference type="Proteomes" id="UP001221898">
    <property type="component" value="Unassembled WGS sequence"/>
</dbReference>
<feature type="region of interest" description="Disordered" evidence="1">
    <location>
        <begin position="169"/>
        <end position="224"/>
    </location>
</feature>
<feature type="compositionally biased region" description="Basic and acidic residues" evidence="1">
    <location>
        <begin position="174"/>
        <end position="189"/>
    </location>
</feature>
<feature type="compositionally biased region" description="Polar residues" evidence="1">
    <location>
        <begin position="280"/>
        <end position="294"/>
    </location>
</feature>
<feature type="compositionally biased region" description="Basic and acidic residues" evidence="1">
    <location>
        <begin position="249"/>
        <end position="276"/>
    </location>
</feature>
<evidence type="ECO:0000256" key="1">
    <source>
        <dbReference type="SAM" id="MobiDB-lite"/>
    </source>
</evidence>
<evidence type="ECO:0000313" key="2">
    <source>
        <dbReference type="EMBL" id="KAJ8386273.1"/>
    </source>
</evidence>
<comment type="caution">
    <text evidence="2">The sequence shown here is derived from an EMBL/GenBank/DDBJ whole genome shotgun (WGS) entry which is preliminary data.</text>
</comment>
<proteinExistence type="predicted"/>
<protein>
    <submittedName>
        <fullName evidence="2">Uncharacterized protein</fullName>
    </submittedName>
</protein>
<gene>
    <name evidence="2" type="ORF">AAFF_G00174690</name>
</gene>
<sequence>MSLNKPTVSVTPAEPVFKEPEMPPAKSVPVPKTSVTVKPSEPVEQDSKITAEKDRQPVIDVIKKDLVQPKSLKPFPSPKIFKKENLKPFKSTHSRHVSCGEEILMDATDAEKSELKKSRSHSSSSGTRIETGEKLHKKHGSNSSLNLVDGSGEGKALDFLKKQTQRLKGFLGTKGEKKAAGAVAADDKTNTQTMSTVPEVSEEPASKAHGGPQSPNRYQSSTTNVLYSSNLRDDTKVILEQISANSQKNRIEMAKQAEESKQGVDGAKKSTGKEAEPSITYHSRNWFQRAPSNAQERDSLLKRIESLRKEKKVYSRFEMGNNLG</sequence>
<dbReference type="EMBL" id="JAINUG010000231">
    <property type="protein sequence ID" value="KAJ8386273.1"/>
    <property type="molecule type" value="Genomic_DNA"/>
</dbReference>
<feature type="compositionally biased region" description="Basic and acidic residues" evidence="1">
    <location>
        <begin position="45"/>
        <end position="56"/>
    </location>
</feature>
<feature type="region of interest" description="Disordered" evidence="1">
    <location>
        <begin position="246"/>
        <end position="298"/>
    </location>
</feature>
<feature type="compositionally biased region" description="Low complexity" evidence="1">
    <location>
        <begin position="27"/>
        <end position="40"/>
    </location>
</feature>
<feature type="compositionally biased region" description="Polar residues" evidence="1">
    <location>
        <begin position="1"/>
        <end position="10"/>
    </location>
</feature>